<dbReference type="AlphaFoldDB" id="A0A3M6Z8X1"/>
<dbReference type="Proteomes" id="UP000281245">
    <property type="component" value="Unassembled WGS sequence"/>
</dbReference>
<feature type="compositionally biased region" description="Basic and acidic residues" evidence="1">
    <location>
        <begin position="12"/>
        <end position="28"/>
    </location>
</feature>
<evidence type="ECO:0000313" key="10">
    <source>
        <dbReference type="Proteomes" id="UP000282582"/>
    </source>
</evidence>
<dbReference type="InterPro" id="IPR012816">
    <property type="entry name" value="NADAR"/>
</dbReference>
<evidence type="ECO:0000313" key="4">
    <source>
        <dbReference type="EMBL" id="RMX96502.1"/>
    </source>
</evidence>
<name>A0A3M6Z8X1_HORWE</name>
<organism evidence="5 7">
    <name type="scientific">Hortaea werneckii</name>
    <name type="common">Black yeast</name>
    <name type="synonym">Cladosporium werneckii</name>
    <dbReference type="NCBI Taxonomy" id="91943"/>
    <lineage>
        <taxon>Eukaryota</taxon>
        <taxon>Fungi</taxon>
        <taxon>Dikarya</taxon>
        <taxon>Ascomycota</taxon>
        <taxon>Pezizomycotina</taxon>
        <taxon>Dothideomycetes</taxon>
        <taxon>Dothideomycetidae</taxon>
        <taxon>Mycosphaerellales</taxon>
        <taxon>Teratosphaeriaceae</taxon>
        <taxon>Hortaea</taxon>
    </lineage>
</organism>
<dbReference type="Proteomes" id="UP000276864">
    <property type="component" value="Unassembled WGS sequence"/>
</dbReference>
<sequence>MPPRKSVVKTGQAEKADKTIVKRSETKKAVNPAKDGTAKPPAATKVAKAKNKTSKPTAKKAAKAQHDGPKVDEQDNDDEEDEETHSKGKKVNQADQAPRELRPKKPATEEEIEGPKKMKYFEGYDKYYEFPQPTGPSIYFNSAEFKGGAQAVFSNFHMAGFYVASLYYHSAEHFYQDYKAVMIEKDHGEATSLSSRSGSRGPVLPETLNAANLRLFLHSFSAPSTHAAATRLFVMNGELKAAWQERKPMALLSAVRHKFFKCPEERKYLLGTGSRELVEASPSDKECGVGYPPERAEKMRAKWGKNMLGMALMHVRHELRKALARDESWFNGEDIRVGVHHLEFKKPSLGFQTGMFDVPDLPTCKHQHQQAIADIRKQIGSETRDTLQTPKVTSNANIVANTFLSDVNESAKTVSGGPVDRRR</sequence>
<feature type="domain" description="NADAR" evidence="2">
    <location>
        <begin position="149"/>
        <end position="320"/>
    </location>
</feature>
<evidence type="ECO:0000313" key="8">
    <source>
        <dbReference type="Proteomes" id="UP000276864"/>
    </source>
</evidence>
<dbReference type="EMBL" id="QWIJ01000425">
    <property type="protein sequence ID" value="RMX82470.1"/>
    <property type="molecule type" value="Genomic_DNA"/>
</dbReference>
<reference evidence="7 8" key="1">
    <citation type="journal article" date="2018" name="BMC Genomics">
        <title>Genomic evidence for intraspecific hybridization in a clonal and extremely halotolerant yeast.</title>
        <authorList>
            <person name="Gostincar C."/>
            <person name="Stajich J.E."/>
            <person name="Zupancic J."/>
            <person name="Zalar P."/>
            <person name="Gunde-Cimerman N."/>
        </authorList>
    </citation>
    <scope>NUCLEOTIDE SEQUENCE [LARGE SCALE GENOMIC DNA]</scope>
    <source>
        <strain evidence="6 8">EXF-6651</strain>
        <strain evidence="4 10">EXF-6654</strain>
        <strain evidence="3 9">EXF-6656</strain>
        <strain evidence="5 7">EXF-6669</strain>
    </source>
</reference>
<proteinExistence type="predicted"/>
<dbReference type="Pfam" id="PF08719">
    <property type="entry name" value="NADAR"/>
    <property type="match status" value="1"/>
</dbReference>
<evidence type="ECO:0000256" key="1">
    <source>
        <dbReference type="SAM" id="MobiDB-lite"/>
    </source>
</evidence>
<feature type="compositionally biased region" description="Acidic residues" evidence="1">
    <location>
        <begin position="74"/>
        <end position="83"/>
    </location>
</feature>
<gene>
    <name evidence="6" type="ORF">D0866_01712</name>
    <name evidence="5" type="ORF">D0867_08006</name>
    <name evidence="4" type="ORF">D0868_11142</name>
    <name evidence="3" type="ORF">D0869_06034</name>
</gene>
<accession>A0A3M6Z8X1</accession>
<dbReference type="SUPFAM" id="SSF143990">
    <property type="entry name" value="YbiA-like"/>
    <property type="match status" value="1"/>
</dbReference>
<evidence type="ECO:0000313" key="6">
    <source>
        <dbReference type="EMBL" id="RMY39792.1"/>
    </source>
</evidence>
<comment type="caution">
    <text evidence="5">The sequence shown here is derived from an EMBL/GenBank/DDBJ whole genome shotgun (WGS) entry which is preliminary data.</text>
</comment>
<dbReference type="Gene3D" id="1.10.357.40">
    <property type="entry name" value="YbiA-like"/>
    <property type="match status" value="1"/>
</dbReference>
<feature type="compositionally biased region" description="Basic and acidic residues" evidence="1">
    <location>
        <begin position="64"/>
        <end position="73"/>
    </location>
</feature>
<feature type="compositionally biased region" description="Basic residues" evidence="1">
    <location>
        <begin position="47"/>
        <end position="63"/>
    </location>
</feature>
<feature type="region of interest" description="Disordered" evidence="1">
    <location>
        <begin position="1"/>
        <end position="113"/>
    </location>
</feature>
<dbReference type="EMBL" id="QWIL01000869">
    <property type="protein sequence ID" value="RMY11690.1"/>
    <property type="molecule type" value="Genomic_DNA"/>
</dbReference>
<dbReference type="EMBL" id="QWIM01000101">
    <property type="protein sequence ID" value="RMY39792.1"/>
    <property type="molecule type" value="Genomic_DNA"/>
</dbReference>
<dbReference type="InterPro" id="IPR037238">
    <property type="entry name" value="YbiA-like_sf"/>
</dbReference>
<dbReference type="OrthoDB" id="206452at2759"/>
<dbReference type="EMBL" id="QWIK01001218">
    <property type="protein sequence ID" value="RMX96502.1"/>
    <property type="molecule type" value="Genomic_DNA"/>
</dbReference>
<protein>
    <recommendedName>
        <fullName evidence="2">NADAR domain-containing protein</fullName>
    </recommendedName>
</protein>
<evidence type="ECO:0000313" key="5">
    <source>
        <dbReference type="EMBL" id="RMY11690.1"/>
    </source>
</evidence>
<dbReference type="Proteomes" id="UP000271337">
    <property type="component" value="Unassembled WGS sequence"/>
</dbReference>
<dbReference type="CDD" id="cd15457">
    <property type="entry name" value="NADAR"/>
    <property type="match status" value="1"/>
</dbReference>
<evidence type="ECO:0000313" key="9">
    <source>
        <dbReference type="Proteomes" id="UP000281245"/>
    </source>
</evidence>
<dbReference type="Proteomes" id="UP000282582">
    <property type="component" value="Unassembled WGS sequence"/>
</dbReference>
<evidence type="ECO:0000259" key="2">
    <source>
        <dbReference type="Pfam" id="PF08719"/>
    </source>
</evidence>
<evidence type="ECO:0000313" key="3">
    <source>
        <dbReference type="EMBL" id="RMX82470.1"/>
    </source>
</evidence>
<evidence type="ECO:0000313" key="7">
    <source>
        <dbReference type="Proteomes" id="UP000271337"/>
    </source>
</evidence>
<feature type="compositionally biased region" description="Basic and acidic residues" evidence="1">
    <location>
        <begin position="97"/>
        <end position="113"/>
    </location>
</feature>